<gene>
    <name evidence="2" type="ORF">DZD52_21810</name>
</gene>
<sequence length="76" mass="8166">MTSVSQRELESFSPNLLLQSLQEINMGLCVSKPSVSGSPEHYATHATEQVTPSESSSPSRRESPSSSISAPTSPRF</sequence>
<proteinExistence type="predicted"/>
<organism evidence="2 3">
    <name type="scientific">Xanthomonas nasturtii</name>
    <dbReference type="NCBI Taxonomy" id="1843581"/>
    <lineage>
        <taxon>Bacteria</taxon>
        <taxon>Pseudomonadati</taxon>
        <taxon>Pseudomonadota</taxon>
        <taxon>Gammaproteobacteria</taxon>
        <taxon>Lysobacterales</taxon>
        <taxon>Lysobacteraceae</taxon>
        <taxon>Xanthomonas</taxon>
    </lineage>
</organism>
<feature type="region of interest" description="Disordered" evidence="1">
    <location>
        <begin position="30"/>
        <end position="76"/>
    </location>
</feature>
<dbReference type="Proteomes" id="UP000259570">
    <property type="component" value="Unassembled WGS sequence"/>
</dbReference>
<accession>A0A3E1KDJ3</accession>
<protein>
    <submittedName>
        <fullName evidence="2">Uncharacterized protein</fullName>
    </submittedName>
</protein>
<name>A0A3E1KDJ3_9XANT</name>
<dbReference type="EMBL" id="QUZM01000137">
    <property type="protein sequence ID" value="RFF36545.1"/>
    <property type="molecule type" value="Genomic_DNA"/>
</dbReference>
<evidence type="ECO:0000313" key="2">
    <source>
        <dbReference type="EMBL" id="RFF36545.1"/>
    </source>
</evidence>
<reference evidence="2 3" key="1">
    <citation type="submission" date="2018-08" db="EMBL/GenBank/DDBJ databases">
        <title>Genome sequencing of X. nasturtii WHRI 8984.</title>
        <authorList>
            <person name="Studholme D.J."/>
            <person name="Mchugh J."/>
            <person name="Vicente J."/>
        </authorList>
    </citation>
    <scope>NUCLEOTIDE SEQUENCE [LARGE SCALE GENOMIC DNA]</scope>
    <source>
        <strain evidence="2 3">WHRI 8984</strain>
    </source>
</reference>
<comment type="caution">
    <text evidence="2">The sequence shown here is derived from an EMBL/GenBank/DDBJ whole genome shotgun (WGS) entry which is preliminary data.</text>
</comment>
<dbReference type="AlphaFoldDB" id="A0A3E1KDJ3"/>
<evidence type="ECO:0000313" key="3">
    <source>
        <dbReference type="Proteomes" id="UP000259570"/>
    </source>
</evidence>
<evidence type="ECO:0000256" key="1">
    <source>
        <dbReference type="SAM" id="MobiDB-lite"/>
    </source>
</evidence>
<feature type="compositionally biased region" description="Low complexity" evidence="1">
    <location>
        <begin position="51"/>
        <end position="76"/>
    </location>
</feature>